<dbReference type="SFLD" id="SFLDG00002">
    <property type="entry name" value="C1.7:_P-type_atpase_like"/>
    <property type="match status" value="1"/>
</dbReference>
<feature type="transmembrane region" description="Helical" evidence="15">
    <location>
        <begin position="176"/>
        <end position="192"/>
    </location>
</feature>
<feature type="binding site" evidence="13">
    <location>
        <position position="646"/>
    </location>
    <ligand>
        <name>ATP</name>
        <dbReference type="ChEBI" id="CHEBI:30616"/>
    </ligand>
</feature>
<feature type="binding site" evidence="13">
    <location>
        <position position="525"/>
    </location>
    <ligand>
        <name>ATP</name>
        <dbReference type="ChEBI" id="CHEBI:30616"/>
    </ligand>
</feature>
<dbReference type="GO" id="GO:0005524">
    <property type="term" value="F:ATP binding"/>
    <property type="evidence" value="ECO:0007669"/>
    <property type="project" value="UniProtKB-UniRule"/>
</dbReference>
<dbReference type="GO" id="GO:0005886">
    <property type="term" value="C:plasma membrane"/>
    <property type="evidence" value="ECO:0007669"/>
    <property type="project" value="TreeGrafter"/>
</dbReference>
<dbReference type="InterPro" id="IPR008250">
    <property type="entry name" value="ATPase_P-typ_transduc_dom_A_sf"/>
</dbReference>
<feature type="transmembrane region" description="Helical" evidence="15">
    <location>
        <begin position="7"/>
        <end position="28"/>
    </location>
</feature>
<feature type="transmembrane region" description="Helical" evidence="15">
    <location>
        <begin position="411"/>
        <end position="435"/>
    </location>
</feature>
<dbReference type="InterPro" id="IPR036412">
    <property type="entry name" value="HAD-like_sf"/>
</dbReference>
<feature type="transmembrane region" description="Helical" evidence="15">
    <location>
        <begin position="441"/>
        <end position="456"/>
    </location>
</feature>
<evidence type="ECO:0000313" key="18">
    <source>
        <dbReference type="Proteomes" id="UP000050791"/>
    </source>
</evidence>
<dbReference type="SUPFAM" id="SSF56784">
    <property type="entry name" value="HAD-like"/>
    <property type="match status" value="1"/>
</dbReference>
<keyword evidence="4 14" id="KW-0479">Metal-binding</keyword>
<feature type="binding site" evidence="13">
    <location>
        <position position="709"/>
    </location>
    <ligand>
        <name>ATP</name>
        <dbReference type="ChEBI" id="CHEBI:30616"/>
    </ligand>
</feature>
<dbReference type="InterPro" id="IPR023214">
    <property type="entry name" value="HAD_sf"/>
</dbReference>
<evidence type="ECO:0000256" key="1">
    <source>
        <dbReference type="ARBA" id="ARBA00004141"/>
    </source>
</evidence>
<feature type="binding site" evidence="13">
    <location>
        <position position="768"/>
    </location>
    <ligand>
        <name>ATP</name>
        <dbReference type="ChEBI" id="CHEBI:30616"/>
    </ligand>
</feature>
<evidence type="ECO:0000259" key="17">
    <source>
        <dbReference type="Pfam" id="PF16212"/>
    </source>
</evidence>
<dbReference type="Pfam" id="PF16212">
    <property type="entry name" value="PhoLip_ATPase_C"/>
    <property type="match status" value="1"/>
</dbReference>
<organism evidence="18 19">
    <name type="scientific">Schistosoma mattheei</name>
    <dbReference type="NCBI Taxonomy" id="31246"/>
    <lineage>
        <taxon>Eukaryota</taxon>
        <taxon>Metazoa</taxon>
        <taxon>Spiralia</taxon>
        <taxon>Lophotrochozoa</taxon>
        <taxon>Platyhelminthes</taxon>
        <taxon>Trematoda</taxon>
        <taxon>Digenea</taxon>
        <taxon>Strigeidida</taxon>
        <taxon>Schistosomatoidea</taxon>
        <taxon>Schistosomatidae</taxon>
        <taxon>Schistosoma</taxon>
    </lineage>
</organism>
<keyword evidence="5 13" id="KW-0547">Nucleotide-binding</keyword>
<evidence type="ECO:0000259" key="16">
    <source>
        <dbReference type="Pfam" id="PF16209"/>
    </source>
</evidence>
<dbReference type="InterPro" id="IPR023299">
    <property type="entry name" value="ATPase_P-typ_cyto_dom_N"/>
</dbReference>
<sequence length="1384" mass="162270">MIVIMMMIIIIGNHLFHIYFSSSIDWILHFQPHIHTQRERESRTHIHTDTDWRTCTHNRSFKEAFYISFIHSTIYPLIHFIHFISIRMKWNLFHKKYYTTDKLNSSTTRTIYAHHYKNLNGELYHHNYCNNHIHSTHYKWYNFFYKNFYEQFHNIANIYFLLIIITYFFVDDGGNASVTIIPLIVIILITMIKDGLDDLLRYHFDQQLNSIEYHVLTIDFHRKSINWILKKSSLLLVGDVIYCQNNQSFPCDLLLLYSSNNNGQVNITTMNLDGETTIKQYYSLIEYQSIYSQYSNNHLIQTNLKQFNFQFIIEQLYLHVICQQPNENLMTFQGHYETAQHLNHHHHDGDEGDNGTYLPLNRKNLVLRGSKLISTDYIIGLVIYTGKDTKLSLNSKNSQRKYSTRERLSNIILLMFMVAMVTITFIVTIISTLWIKQNINKIWYITFELLTIWQFIRSIFRYLFIINYLIPISIIVTIEFQQLLFAYFISNDITMYNSIENIKSYANTSQLSDELGQIEFLFCDKTGTLTQNLMRLKSFCLLSNEQLYQFYNDQDQDRDQDQDDDHDNTTELTTYNVLNSSLKLSDRNEHFREFLTIISLCHTVELKNHTQMISNNNNDNNNVQESSMNTDEPSRFYEYEATSPDEKALVEGASKLGVVFSGKEPDFNETGSYKLYIDYWSYSSTTIKESNNEKFIDRQCYIVDAVLEFDPTRKRMSVMVRYPDGTYYVLSKGAETAILDPERCSTTSGYLRSRAIHYVNEYAIHGLRTLVFAKRILHKSIYMKLLEQFKYASSLCDNERIHALKQCYNEIEYDMIPICVTEAGIQIWILTGDKAETAITVSQSIGHFTSNMSLIRIMNCQTLQSTAYKIYEQLDALYSYHNYHKQKPNHHSVLTMSRIKRINYNRNSFHTSSSSSSSIPRPSSCMDGPYNNNNDVYYYDSNEVIFNKKGCIISQYIRRKHKKHPGMANESIGLVIDGKSLQYALHTSVRDAFLELCMNVTTVLCCRMTPLQKASIVKLVQIGLAKHTRYGMKPVIAAVGDGGNDVAMILQANIGVGVYGKEGREAVRAADYSVTQFRHIQRLFLLHGHWSYYRITITMLFFYHKSVAFVSNQLCLIYFNGYSEIPLFGTILFVCYNLTMTFLVSLGYGMFERHIQEKILLNKPYLYKEISHQANLRAWYILLWVLDGIWHGVVTFFIPFFCLAGGNLYAEAIFYETKNNSYRIYDFTMIGNASFIYLWIAVTLRSTIWTRDFNMMLIMCHIGTTLNVVILFLFQTFVPSTSNEYQRYAQLCRSPAFWFTFPLTVFIANIPGLIWRLASDTWWTIRIELKNLPKKNQRKSYLNNPLVWLKAFVFGQTEENESILQKNEHDINTFKEQINHSYQS</sequence>
<name>A0AA85AUU2_9TREM</name>
<keyword evidence="9 15" id="KW-1133">Transmembrane helix</keyword>
<dbReference type="GO" id="GO:0140326">
    <property type="term" value="F:ATPase-coupled intramembrane lipid transporter activity"/>
    <property type="evidence" value="ECO:0007669"/>
    <property type="project" value="UniProtKB-EC"/>
</dbReference>
<evidence type="ECO:0000256" key="4">
    <source>
        <dbReference type="ARBA" id="ARBA00022723"/>
    </source>
</evidence>
<protein>
    <recommendedName>
        <fullName evidence="15">Phospholipid-transporting ATPase</fullName>
        <ecNumber evidence="15">7.6.2.1</ecNumber>
    </recommendedName>
</protein>
<dbReference type="NCBIfam" id="TIGR01652">
    <property type="entry name" value="ATPase-Plipid"/>
    <property type="match status" value="1"/>
</dbReference>
<keyword evidence="8 15" id="KW-1278">Translocase</keyword>
<dbReference type="PANTHER" id="PTHR24092:SF175">
    <property type="entry name" value="PHOSPHOLIPID-TRANSPORTING ATPASE"/>
    <property type="match status" value="1"/>
</dbReference>
<dbReference type="InterPro" id="IPR006539">
    <property type="entry name" value="P-type_ATPase_IV"/>
</dbReference>
<dbReference type="PROSITE" id="PS00154">
    <property type="entry name" value="ATPASE_E1_E2"/>
    <property type="match status" value="1"/>
</dbReference>
<comment type="subcellular location">
    <subcellularLocation>
        <location evidence="1 15">Membrane</location>
        <topology evidence="1 15">Multi-pass membrane protein</topology>
    </subcellularLocation>
</comment>
<comment type="cofactor">
    <cofactor evidence="14">
        <name>Mg(2+)</name>
        <dbReference type="ChEBI" id="CHEBI:18420"/>
    </cofactor>
</comment>
<keyword evidence="10 15" id="KW-0472">Membrane</keyword>
<dbReference type="NCBIfam" id="TIGR01494">
    <property type="entry name" value="ATPase_P-type"/>
    <property type="match status" value="1"/>
</dbReference>
<evidence type="ECO:0000256" key="7">
    <source>
        <dbReference type="ARBA" id="ARBA00022842"/>
    </source>
</evidence>
<feature type="binding site" evidence="14">
    <location>
        <position position="1045"/>
    </location>
    <ligand>
        <name>Mg(2+)</name>
        <dbReference type="ChEBI" id="CHEBI:18420"/>
    </ligand>
</feature>
<feature type="transmembrane region" description="Helical" evidence="15">
    <location>
        <begin position="1297"/>
        <end position="1318"/>
    </location>
</feature>
<dbReference type="SFLD" id="SFLDF00027">
    <property type="entry name" value="p-type_atpase"/>
    <property type="match status" value="1"/>
</dbReference>
<keyword evidence="3 15" id="KW-0812">Transmembrane</keyword>
<feature type="binding site" evidence="14">
    <location>
        <position position="524"/>
    </location>
    <ligand>
        <name>Mg(2+)</name>
        <dbReference type="ChEBI" id="CHEBI:18420"/>
    </ligand>
</feature>
<feature type="binding site" evidence="13">
    <location>
        <position position="833"/>
    </location>
    <ligand>
        <name>ATP</name>
        <dbReference type="ChEBI" id="CHEBI:30616"/>
    </ligand>
</feature>
<feature type="binding site" evidence="13">
    <location>
        <position position="1044"/>
    </location>
    <ligand>
        <name>ATP</name>
        <dbReference type="ChEBI" id="CHEBI:30616"/>
    </ligand>
</feature>
<feature type="transmembrane region" description="Helical" evidence="15">
    <location>
        <begin position="1178"/>
        <end position="1204"/>
    </location>
</feature>
<feature type="transmembrane region" description="Helical" evidence="15">
    <location>
        <begin position="1127"/>
        <end position="1151"/>
    </location>
</feature>
<evidence type="ECO:0000256" key="13">
    <source>
        <dbReference type="PIRSR" id="PIRSR606539-2"/>
    </source>
</evidence>
<feature type="binding site" evidence="13">
    <location>
        <position position="526"/>
    </location>
    <ligand>
        <name>ATP</name>
        <dbReference type="ChEBI" id="CHEBI:30616"/>
    </ligand>
</feature>
<dbReference type="SFLD" id="SFLDS00003">
    <property type="entry name" value="Haloacid_Dehalogenase"/>
    <property type="match status" value="1"/>
</dbReference>
<evidence type="ECO:0000256" key="12">
    <source>
        <dbReference type="PIRSR" id="PIRSR606539-1"/>
    </source>
</evidence>
<evidence type="ECO:0000256" key="5">
    <source>
        <dbReference type="ARBA" id="ARBA00022741"/>
    </source>
</evidence>
<dbReference type="Gene3D" id="3.40.50.1000">
    <property type="entry name" value="HAD superfamily/HAD-like"/>
    <property type="match status" value="1"/>
</dbReference>
<dbReference type="Pfam" id="PF13246">
    <property type="entry name" value="Cation_ATPase"/>
    <property type="match status" value="1"/>
</dbReference>
<dbReference type="Gene3D" id="3.40.1110.10">
    <property type="entry name" value="Calcium-transporting ATPase, cytoplasmic domain N"/>
    <property type="match status" value="1"/>
</dbReference>
<proteinExistence type="inferred from homology"/>
<evidence type="ECO:0000256" key="6">
    <source>
        <dbReference type="ARBA" id="ARBA00022840"/>
    </source>
</evidence>
<dbReference type="Gene3D" id="2.70.150.10">
    <property type="entry name" value="Calcium-transporting ATPase, cytoplasmic transduction domain A"/>
    <property type="match status" value="1"/>
</dbReference>
<dbReference type="WBParaSite" id="SMTH1_106710.2">
    <property type="protein sequence ID" value="SMTH1_106710.2"/>
    <property type="gene ID" value="SMTH1_106710"/>
</dbReference>
<dbReference type="GO" id="GO:0045332">
    <property type="term" value="P:phospholipid translocation"/>
    <property type="evidence" value="ECO:0007669"/>
    <property type="project" value="TreeGrafter"/>
</dbReference>
<feature type="binding site" evidence="14">
    <location>
        <position position="1041"/>
    </location>
    <ligand>
        <name>Mg(2+)</name>
        <dbReference type="ChEBI" id="CHEBI:18420"/>
    </ligand>
</feature>
<feature type="binding site" evidence="14">
    <location>
        <position position="526"/>
    </location>
    <ligand>
        <name>Mg(2+)</name>
        <dbReference type="ChEBI" id="CHEBI:18420"/>
    </ligand>
</feature>
<feature type="binding site" evidence="13">
    <location>
        <position position="1007"/>
    </location>
    <ligand>
        <name>ATP</name>
        <dbReference type="ChEBI" id="CHEBI:30616"/>
    </ligand>
</feature>
<keyword evidence="7 14" id="KW-0460">Magnesium</keyword>
<evidence type="ECO:0000256" key="9">
    <source>
        <dbReference type="ARBA" id="ARBA00022989"/>
    </source>
</evidence>
<feature type="binding site" evidence="13">
    <location>
        <position position="1013"/>
    </location>
    <ligand>
        <name>ATP</name>
        <dbReference type="ChEBI" id="CHEBI:30616"/>
    </ligand>
</feature>
<feature type="transmembrane region" description="Helical" evidence="15">
    <location>
        <begin position="1224"/>
        <end position="1244"/>
    </location>
</feature>
<reference evidence="19" key="1">
    <citation type="submission" date="2023-11" db="UniProtKB">
        <authorList>
            <consortium name="WormBaseParasite"/>
        </authorList>
    </citation>
    <scope>IDENTIFICATION</scope>
</reference>
<dbReference type="InterPro" id="IPR044492">
    <property type="entry name" value="P_typ_ATPase_HD_dom"/>
</dbReference>
<feature type="binding site" evidence="13">
    <location>
        <position position="831"/>
    </location>
    <ligand>
        <name>ATP</name>
        <dbReference type="ChEBI" id="CHEBI:30616"/>
    </ligand>
</feature>
<dbReference type="InterPro" id="IPR032631">
    <property type="entry name" value="P-type_ATPase_N"/>
</dbReference>
<feature type="transmembrane region" description="Helical" evidence="15">
    <location>
        <begin position="64"/>
        <end position="86"/>
    </location>
</feature>
<dbReference type="Proteomes" id="UP000050791">
    <property type="component" value="Unassembled WGS sequence"/>
</dbReference>
<keyword evidence="6 13" id="KW-0067">ATP-binding</keyword>
<evidence type="ECO:0000256" key="14">
    <source>
        <dbReference type="PIRSR" id="PIRSR606539-3"/>
    </source>
</evidence>
<dbReference type="GO" id="GO:0000287">
    <property type="term" value="F:magnesium ion binding"/>
    <property type="evidence" value="ECO:0007669"/>
    <property type="project" value="UniProtKB-UniRule"/>
</dbReference>
<dbReference type="SUPFAM" id="SSF81660">
    <property type="entry name" value="Metal cation-transporting ATPase, ATP-binding domain N"/>
    <property type="match status" value="1"/>
</dbReference>
<dbReference type="InterPro" id="IPR023298">
    <property type="entry name" value="ATPase_P-typ_TM_dom_sf"/>
</dbReference>
<feature type="binding site" evidence="13">
    <location>
        <position position="524"/>
    </location>
    <ligand>
        <name>ATP</name>
        <dbReference type="ChEBI" id="CHEBI:30616"/>
    </ligand>
</feature>
<feature type="domain" description="P-type ATPase C-terminal" evidence="17">
    <location>
        <begin position="1067"/>
        <end position="1323"/>
    </location>
</feature>
<dbReference type="Pfam" id="PF16209">
    <property type="entry name" value="PhoLip_ATPase_N"/>
    <property type="match status" value="1"/>
</dbReference>
<dbReference type="SUPFAM" id="SSF81653">
    <property type="entry name" value="Calcium ATPase, transduction domain A"/>
    <property type="match status" value="1"/>
</dbReference>
<comment type="similarity">
    <text evidence="2 15">Belongs to the cation transport ATPase (P-type) (TC 3.A.3) family. Type IV subfamily.</text>
</comment>
<evidence type="ECO:0000256" key="10">
    <source>
        <dbReference type="ARBA" id="ARBA00023136"/>
    </source>
</evidence>
<accession>A0AA85AUU2</accession>
<dbReference type="SUPFAM" id="SSF81665">
    <property type="entry name" value="Calcium ATPase, transmembrane domain M"/>
    <property type="match status" value="1"/>
</dbReference>
<feature type="binding site" evidence="13">
    <location>
        <position position="832"/>
    </location>
    <ligand>
        <name>ATP</name>
        <dbReference type="ChEBI" id="CHEBI:30616"/>
    </ligand>
</feature>
<comment type="catalytic activity">
    <reaction evidence="11 15">
        <text>ATP + H2O + phospholipidSide 1 = ADP + phosphate + phospholipidSide 2.</text>
        <dbReference type="EC" id="7.6.2.1"/>
    </reaction>
</comment>
<dbReference type="PRINTS" id="PR00119">
    <property type="entry name" value="CATATPASE"/>
</dbReference>
<evidence type="ECO:0000256" key="11">
    <source>
        <dbReference type="ARBA" id="ARBA00034036"/>
    </source>
</evidence>
<dbReference type="GO" id="GO:0016887">
    <property type="term" value="F:ATP hydrolysis activity"/>
    <property type="evidence" value="ECO:0007669"/>
    <property type="project" value="InterPro"/>
</dbReference>
<dbReference type="InterPro" id="IPR032630">
    <property type="entry name" value="P_typ_ATPase_c"/>
</dbReference>
<feature type="transmembrane region" description="Helical" evidence="15">
    <location>
        <begin position="152"/>
        <end position="170"/>
    </location>
</feature>
<dbReference type="PANTHER" id="PTHR24092">
    <property type="entry name" value="PROBABLE PHOSPHOLIPID-TRANSPORTING ATPASE"/>
    <property type="match status" value="1"/>
</dbReference>
<evidence type="ECO:0000256" key="2">
    <source>
        <dbReference type="ARBA" id="ARBA00008109"/>
    </source>
</evidence>
<dbReference type="InterPro" id="IPR001757">
    <property type="entry name" value="P_typ_ATPase"/>
</dbReference>
<dbReference type="InterPro" id="IPR018303">
    <property type="entry name" value="ATPase_P-typ_P_site"/>
</dbReference>
<feature type="active site" description="4-aspartylphosphate intermediate" evidence="12">
    <location>
        <position position="524"/>
    </location>
</feature>
<feature type="transmembrane region" description="Helical" evidence="15">
    <location>
        <begin position="1256"/>
        <end position="1277"/>
    </location>
</feature>
<evidence type="ECO:0000256" key="8">
    <source>
        <dbReference type="ARBA" id="ARBA00022967"/>
    </source>
</evidence>
<evidence type="ECO:0000313" key="19">
    <source>
        <dbReference type="WBParaSite" id="SMTH1_106710.2"/>
    </source>
</evidence>
<feature type="binding site" evidence="13">
    <location>
        <position position="732"/>
    </location>
    <ligand>
        <name>ATP</name>
        <dbReference type="ChEBI" id="CHEBI:30616"/>
    </ligand>
</feature>
<feature type="domain" description="P-type ATPase N-terminal" evidence="16">
    <location>
        <begin position="125"/>
        <end position="169"/>
    </location>
</feature>
<evidence type="ECO:0000256" key="15">
    <source>
        <dbReference type="RuleBase" id="RU362033"/>
    </source>
</evidence>
<dbReference type="GO" id="GO:0005783">
    <property type="term" value="C:endoplasmic reticulum"/>
    <property type="evidence" value="ECO:0007669"/>
    <property type="project" value="TreeGrafter"/>
</dbReference>
<evidence type="ECO:0000256" key="3">
    <source>
        <dbReference type="ARBA" id="ARBA00022692"/>
    </source>
</evidence>
<feature type="binding site" evidence="13">
    <location>
        <position position="1045"/>
    </location>
    <ligand>
        <name>ATP</name>
        <dbReference type="ChEBI" id="CHEBI:30616"/>
    </ligand>
</feature>
<feature type="transmembrane region" description="Helical" evidence="15">
    <location>
        <begin position="468"/>
        <end position="489"/>
    </location>
</feature>
<dbReference type="EC" id="7.6.2.1" evidence="15"/>